<evidence type="ECO:0000313" key="1">
    <source>
        <dbReference type="EMBL" id="KAK0058320.1"/>
    </source>
</evidence>
<reference evidence="1" key="2">
    <citation type="submission" date="2023-04" db="EMBL/GenBank/DDBJ databases">
        <authorList>
            <person name="Bu L."/>
            <person name="Lu L."/>
            <person name="Laidemitt M.R."/>
            <person name="Zhang S.M."/>
            <person name="Mutuku M."/>
            <person name="Mkoji G."/>
            <person name="Steinauer M."/>
            <person name="Loker E.S."/>
        </authorList>
    </citation>
    <scope>NUCLEOTIDE SEQUENCE</scope>
    <source>
        <strain evidence="1">KasaAsao</strain>
        <tissue evidence="1">Whole Snail</tissue>
    </source>
</reference>
<evidence type="ECO:0000313" key="2">
    <source>
        <dbReference type="Proteomes" id="UP001233172"/>
    </source>
</evidence>
<dbReference type="EMBL" id="JASAOG010000049">
    <property type="protein sequence ID" value="KAK0058320.1"/>
    <property type="molecule type" value="Genomic_DNA"/>
</dbReference>
<sequence length="78" mass="8752">MSGGARLLFNYATPLELTPNSQVTEKNVFRGKSRDECLKIPRWPRPGWVCVTPKVKAASFSRHSTNLEEALVDSFVCL</sequence>
<proteinExistence type="predicted"/>
<dbReference type="AlphaFoldDB" id="A0AAD8BR38"/>
<reference evidence="1" key="1">
    <citation type="journal article" date="2023" name="PLoS Negl. Trop. Dis.">
        <title>A genome sequence for Biomphalaria pfeifferi, the major vector snail for the human-infecting parasite Schistosoma mansoni.</title>
        <authorList>
            <person name="Bu L."/>
            <person name="Lu L."/>
            <person name="Laidemitt M.R."/>
            <person name="Zhang S.M."/>
            <person name="Mutuku M."/>
            <person name="Mkoji G."/>
            <person name="Steinauer M."/>
            <person name="Loker E.S."/>
        </authorList>
    </citation>
    <scope>NUCLEOTIDE SEQUENCE</scope>
    <source>
        <strain evidence="1">KasaAsao</strain>
    </source>
</reference>
<gene>
    <name evidence="1" type="ORF">Bpfe_012321</name>
</gene>
<keyword evidence="2" id="KW-1185">Reference proteome</keyword>
<accession>A0AAD8BR38</accession>
<name>A0AAD8BR38_BIOPF</name>
<protein>
    <submittedName>
        <fullName evidence="1">Uncharacterized protein</fullName>
    </submittedName>
</protein>
<organism evidence="1 2">
    <name type="scientific">Biomphalaria pfeifferi</name>
    <name type="common">Bloodfluke planorb</name>
    <name type="synonym">Freshwater snail</name>
    <dbReference type="NCBI Taxonomy" id="112525"/>
    <lineage>
        <taxon>Eukaryota</taxon>
        <taxon>Metazoa</taxon>
        <taxon>Spiralia</taxon>
        <taxon>Lophotrochozoa</taxon>
        <taxon>Mollusca</taxon>
        <taxon>Gastropoda</taxon>
        <taxon>Heterobranchia</taxon>
        <taxon>Euthyneura</taxon>
        <taxon>Panpulmonata</taxon>
        <taxon>Hygrophila</taxon>
        <taxon>Lymnaeoidea</taxon>
        <taxon>Planorbidae</taxon>
        <taxon>Biomphalaria</taxon>
    </lineage>
</organism>
<comment type="caution">
    <text evidence="1">The sequence shown here is derived from an EMBL/GenBank/DDBJ whole genome shotgun (WGS) entry which is preliminary data.</text>
</comment>
<dbReference type="Proteomes" id="UP001233172">
    <property type="component" value="Unassembled WGS sequence"/>
</dbReference>